<proteinExistence type="predicted"/>
<dbReference type="InterPro" id="IPR009731">
    <property type="entry name" value="P-like"/>
</dbReference>
<name>A0A2Z5ABH8_9PSED</name>
<dbReference type="GO" id="GO:0006270">
    <property type="term" value="P:DNA replication initiation"/>
    <property type="evidence" value="ECO:0007669"/>
    <property type="project" value="InterPro"/>
</dbReference>
<organism evidence="1 2">
    <name type="scientific">Pseudomonas oryzihabitans</name>
    <dbReference type="NCBI Taxonomy" id="47885"/>
    <lineage>
        <taxon>Bacteria</taxon>
        <taxon>Pseudomonadati</taxon>
        <taxon>Pseudomonadota</taxon>
        <taxon>Gammaproteobacteria</taxon>
        <taxon>Pseudomonadales</taxon>
        <taxon>Pseudomonadaceae</taxon>
        <taxon>Pseudomonas</taxon>
    </lineage>
</organism>
<accession>A0A2Z5ABH8</accession>
<protein>
    <submittedName>
        <fullName evidence="1">Replication protein P</fullName>
    </submittedName>
</protein>
<dbReference type="AlphaFoldDB" id="A0A2Z5ABH8"/>
<dbReference type="RefSeq" id="WP_208690955.1">
    <property type="nucleotide sequence ID" value="NZ_CP022198.1"/>
</dbReference>
<reference evidence="1 2" key="1">
    <citation type="submission" date="2017-06" db="EMBL/GenBank/DDBJ databases">
        <title>Evolution towards high GC content and high-temperature stress adaptation in endophytic Pseudomonas oryzihabitans impacted its plant-growth promoting traits.</title>
        <authorList>
            <person name="Nascimento F.X."/>
        </authorList>
    </citation>
    <scope>NUCLEOTIDE SEQUENCE [LARGE SCALE GENOMIC DNA]</scope>
    <source>
        <strain evidence="1 2">MS8</strain>
    </source>
</reference>
<sequence length="220" mass="24120">MRNATEIVKHVDFSQARPAVQQQPASIDAGTAQVVNSLFNELKSIFPAWKQAWPDDEALKRAKRSWIKGLMAAGIHSLEQIRFGLMTCRASGQDFAPSVGKFVEWCQPTAEQLGLPTTEKAFQEAARNSHPAVGQGARWSHPAVHHAAMEGGLSNLFRLNEDAGRKLFERNYVIACRMVAAGQPLREIPKALPAEVSTPAKPETVNAELAKMRAALGRRS</sequence>
<dbReference type="EMBL" id="CP022198">
    <property type="protein sequence ID" value="AXA66721.1"/>
    <property type="molecule type" value="Genomic_DNA"/>
</dbReference>
<evidence type="ECO:0000313" key="2">
    <source>
        <dbReference type="Proteomes" id="UP000250579"/>
    </source>
</evidence>
<gene>
    <name evidence="1" type="ORF">CE139_13130</name>
</gene>
<dbReference type="Pfam" id="PF06992">
    <property type="entry name" value="Phage_lambda_P"/>
    <property type="match status" value="1"/>
</dbReference>
<evidence type="ECO:0000313" key="1">
    <source>
        <dbReference type="EMBL" id="AXA66721.1"/>
    </source>
</evidence>
<dbReference type="Proteomes" id="UP000250579">
    <property type="component" value="Chromosome"/>
</dbReference>